<dbReference type="InterPro" id="IPR036890">
    <property type="entry name" value="HATPase_C_sf"/>
</dbReference>
<dbReference type="CDD" id="cd16917">
    <property type="entry name" value="HATPase_UhpB-NarQ-NarX-like"/>
    <property type="match status" value="1"/>
</dbReference>
<evidence type="ECO:0000256" key="10">
    <source>
        <dbReference type="ARBA" id="ARBA00022723"/>
    </source>
</evidence>
<dbReference type="SMART" id="SM00387">
    <property type="entry name" value="HATPase_c"/>
    <property type="match status" value="1"/>
</dbReference>
<dbReference type="PANTHER" id="PTHR24421:SF10">
    <property type="entry name" value="NITRATE_NITRITE SENSOR PROTEIN NARQ"/>
    <property type="match status" value="1"/>
</dbReference>
<feature type="domain" description="Histidine kinase" evidence="19">
    <location>
        <begin position="11"/>
        <end position="203"/>
    </location>
</feature>
<dbReference type="GO" id="GO:0016020">
    <property type="term" value="C:membrane"/>
    <property type="evidence" value="ECO:0007669"/>
    <property type="project" value="InterPro"/>
</dbReference>
<dbReference type="InterPro" id="IPR005467">
    <property type="entry name" value="His_kinase_dom"/>
</dbReference>
<dbReference type="GO" id="GO:0000155">
    <property type="term" value="F:phosphorelay sensor kinase activity"/>
    <property type="evidence" value="ECO:0007669"/>
    <property type="project" value="InterPro"/>
</dbReference>
<evidence type="ECO:0000256" key="1">
    <source>
        <dbReference type="ARBA" id="ARBA00000085"/>
    </source>
</evidence>
<evidence type="ECO:0000259" key="19">
    <source>
        <dbReference type="PROSITE" id="PS50109"/>
    </source>
</evidence>
<keyword evidence="13" id="KW-0067">ATP-binding</keyword>
<evidence type="ECO:0000256" key="2">
    <source>
        <dbReference type="ARBA" id="ARBA00001966"/>
    </source>
</evidence>
<dbReference type="InterPro" id="IPR050482">
    <property type="entry name" value="Sensor_HK_TwoCompSys"/>
</dbReference>
<dbReference type="Gene3D" id="1.20.5.1930">
    <property type="match status" value="1"/>
</dbReference>
<keyword evidence="14" id="KW-0408">Iron</keyword>
<evidence type="ECO:0000256" key="15">
    <source>
        <dbReference type="ARBA" id="ARBA00023012"/>
    </source>
</evidence>
<comment type="catalytic activity">
    <reaction evidence="1">
        <text>ATP + protein L-histidine = ADP + protein N-phospho-L-histidine.</text>
        <dbReference type="EC" id="2.7.13.3"/>
    </reaction>
</comment>
<organism evidence="20 21">
    <name type="scientific">Dendronalium phyllosphericum CENA369</name>
    <dbReference type="NCBI Taxonomy" id="1725256"/>
    <lineage>
        <taxon>Bacteria</taxon>
        <taxon>Bacillati</taxon>
        <taxon>Cyanobacteriota</taxon>
        <taxon>Cyanophyceae</taxon>
        <taxon>Nostocales</taxon>
        <taxon>Nostocaceae</taxon>
        <taxon>Dendronalium</taxon>
        <taxon>Dendronalium phyllosphericum</taxon>
    </lineage>
</organism>
<dbReference type="AlphaFoldDB" id="A0A8J7LH09"/>
<evidence type="ECO:0000313" key="21">
    <source>
        <dbReference type="Proteomes" id="UP000662314"/>
    </source>
</evidence>
<evidence type="ECO:0000313" key="20">
    <source>
        <dbReference type="EMBL" id="MBH8575683.1"/>
    </source>
</evidence>
<keyword evidence="12 20" id="KW-0418">Kinase</keyword>
<name>A0A8J7LH09_9NOST</name>
<comment type="subcellular location">
    <subcellularLocation>
        <location evidence="3">Cytoplasm</location>
    </subcellularLocation>
</comment>
<dbReference type="EMBL" id="JAECZA010000198">
    <property type="protein sequence ID" value="MBH8575683.1"/>
    <property type="molecule type" value="Genomic_DNA"/>
</dbReference>
<evidence type="ECO:0000256" key="7">
    <source>
        <dbReference type="ARBA" id="ARBA00022490"/>
    </source>
</evidence>
<keyword evidence="8" id="KW-0597">Phosphoprotein</keyword>
<accession>A0A8J7LH09</accession>
<keyword evidence="6" id="KW-0004">4Fe-4S</keyword>
<dbReference type="PROSITE" id="PS50109">
    <property type="entry name" value="HIS_KIN"/>
    <property type="match status" value="1"/>
</dbReference>
<dbReference type="GO" id="GO:0046983">
    <property type="term" value="F:protein dimerization activity"/>
    <property type="evidence" value="ECO:0007669"/>
    <property type="project" value="InterPro"/>
</dbReference>
<keyword evidence="11" id="KW-0547">Nucleotide-binding</keyword>
<dbReference type="EC" id="2.7.13.3" evidence="4"/>
<evidence type="ECO:0000256" key="12">
    <source>
        <dbReference type="ARBA" id="ARBA00022777"/>
    </source>
</evidence>
<evidence type="ECO:0000256" key="8">
    <source>
        <dbReference type="ARBA" id="ARBA00022553"/>
    </source>
</evidence>
<proteinExistence type="predicted"/>
<keyword evidence="16" id="KW-0411">Iron-sulfur</keyword>
<protein>
    <recommendedName>
        <fullName evidence="5">Oxygen sensor histidine kinase NreB</fullName>
        <ecNumber evidence="4">2.7.13.3</ecNumber>
    </recommendedName>
    <alternativeName>
        <fullName evidence="18">Nitrogen regulation protein B</fullName>
    </alternativeName>
</protein>
<evidence type="ECO:0000256" key="5">
    <source>
        <dbReference type="ARBA" id="ARBA00017322"/>
    </source>
</evidence>
<evidence type="ECO:0000256" key="16">
    <source>
        <dbReference type="ARBA" id="ARBA00023014"/>
    </source>
</evidence>
<feature type="non-terminal residue" evidence="20">
    <location>
        <position position="1"/>
    </location>
</feature>
<keyword evidence="21" id="KW-1185">Reference proteome</keyword>
<keyword evidence="15" id="KW-0902">Two-component regulatory system</keyword>
<dbReference type="GO" id="GO:0051539">
    <property type="term" value="F:4 iron, 4 sulfur cluster binding"/>
    <property type="evidence" value="ECO:0007669"/>
    <property type="project" value="UniProtKB-KW"/>
</dbReference>
<gene>
    <name evidence="20" type="ORF">I8752_22275</name>
</gene>
<dbReference type="InterPro" id="IPR011712">
    <property type="entry name" value="Sig_transdc_His_kin_sub3_dim/P"/>
</dbReference>
<evidence type="ECO:0000256" key="17">
    <source>
        <dbReference type="ARBA" id="ARBA00024827"/>
    </source>
</evidence>
<dbReference type="SUPFAM" id="SSF55874">
    <property type="entry name" value="ATPase domain of HSP90 chaperone/DNA topoisomerase II/histidine kinase"/>
    <property type="match status" value="1"/>
</dbReference>
<evidence type="ECO:0000256" key="18">
    <source>
        <dbReference type="ARBA" id="ARBA00030800"/>
    </source>
</evidence>
<keyword evidence="10" id="KW-0479">Metal-binding</keyword>
<dbReference type="Gene3D" id="3.30.565.10">
    <property type="entry name" value="Histidine kinase-like ATPase, C-terminal domain"/>
    <property type="match status" value="1"/>
</dbReference>
<evidence type="ECO:0000256" key="14">
    <source>
        <dbReference type="ARBA" id="ARBA00023004"/>
    </source>
</evidence>
<dbReference type="Pfam" id="PF02518">
    <property type="entry name" value="HATPase_c"/>
    <property type="match status" value="1"/>
</dbReference>
<dbReference type="PANTHER" id="PTHR24421">
    <property type="entry name" value="NITRATE/NITRITE SENSOR PROTEIN NARX-RELATED"/>
    <property type="match status" value="1"/>
</dbReference>
<evidence type="ECO:0000256" key="4">
    <source>
        <dbReference type="ARBA" id="ARBA00012438"/>
    </source>
</evidence>
<reference evidence="20 21" key="1">
    <citation type="journal article" date="2021" name="Int. J. Syst. Evol. Microbiol.">
        <title>Amazonocrinis nigriterrae gen. nov., sp. nov., Atlanticothrix silvestris gen. nov., sp. nov. and Dendronalium phyllosphericum gen. nov., sp. nov., nostocacean cyanobacteria from Brazilian environments.</title>
        <authorList>
            <person name="Alvarenga D.O."/>
            <person name="Andreote A.P.D."/>
            <person name="Branco L.H.Z."/>
            <person name="Delbaje E."/>
            <person name="Cruz R.B."/>
            <person name="Varani A.M."/>
            <person name="Fiore M.F."/>
        </authorList>
    </citation>
    <scope>NUCLEOTIDE SEQUENCE [LARGE SCALE GENOMIC DNA]</scope>
    <source>
        <strain evidence="20 21">CENA369</strain>
    </source>
</reference>
<comment type="function">
    <text evidence="17">Member of the two-component regulatory system NreB/NreC involved in the control of dissimilatory nitrate/nitrite reduction in response to oxygen. NreB functions as a direct oxygen sensor histidine kinase which is autophosphorylated, in the absence of oxygen, probably at the conserved histidine residue, and transfers its phosphate group probably to a conserved aspartate residue of NreC. NreB/NreC activates the expression of the nitrate (narGHJI) and nitrite (nir) reductase operons, as well as the putative nitrate transporter gene narT.</text>
</comment>
<dbReference type="GO" id="GO:0046872">
    <property type="term" value="F:metal ion binding"/>
    <property type="evidence" value="ECO:0007669"/>
    <property type="project" value="UniProtKB-KW"/>
</dbReference>
<keyword evidence="9" id="KW-0808">Transferase</keyword>
<evidence type="ECO:0000256" key="6">
    <source>
        <dbReference type="ARBA" id="ARBA00022485"/>
    </source>
</evidence>
<evidence type="ECO:0000256" key="3">
    <source>
        <dbReference type="ARBA" id="ARBA00004496"/>
    </source>
</evidence>
<dbReference type="InterPro" id="IPR003594">
    <property type="entry name" value="HATPase_dom"/>
</dbReference>
<evidence type="ECO:0000256" key="13">
    <source>
        <dbReference type="ARBA" id="ARBA00022840"/>
    </source>
</evidence>
<comment type="cofactor">
    <cofactor evidence="2">
        <name>[4Fe-4S] cluster</name>
        <dbReference type="ChEBI" id="CHEBI:49883"/>
    </cofactor>
</comment>
<dbReference type="InterPro" id="IPR004358">
    <property type="entry name" value="Sig_transdc_His_kin-like_C"/>
</dbReference>
<sequence>LQEQRLRISRDLHDNIGAQLTFIISSIDNLKYGFRIEDEKLQNRLTGISEFTKETIYELRDTIWAMNMSQITFEDLKSRISNFIDNAKISSIGIDFKFAYSNDNLNKKVVTSVEGMNIYRIIQEAINNAIKHSEATKIAVTIDGDETKLAIEVTDNGKGFDLETSNDGNGLNNIRKRAKEIGGEIELNSKPGEGTVMKLFLPQ</sequence>
<comment type="caution">
    <text evidence="20">The sequence shown here is derived from an EMBL/GenBank/DDBJ whole genome shotgun (WGS) entry which is preliminary data.</text>
</comment>
<keyword evidence="7" id="KW-0963">Cytoplasm</keyword>
<dbReference type="Pfam" id="PF07730">
    <property type="entry name" value="HisKA_3"/>
    <property type="match status" value="1"/>
</dbReference>
<evidence type="ECO:0000256" key="9">
    <source>
        <dbReference type="ARBA" id="ARBA00022679"/>
    </source>
</evidence>
<dbReference type="Proteomes" id="UP000662314">
    <property type="component" value="Unassembled WGS sequence"/>
</dbReference>
<dbReference type="PRINTS" id="PR00344">
    <property type="entry name" value="BCTRLSENSOR"/>
</dbReference>
<dbReference type="GO" id="GO:0005524">
    <property type="term" value="F:ATP binding"/>
    <property type="evidence" value="ECO:0007669"/>
    <property type="project" value="UniProtKB-KW"/>
</dbReference>
<dbReference type="GO" id="GO:0005737">
    <property type="term" value="C:cytoplasm"/>
    <property type="evidence" value="ECO:0007669"/>
    <property type="project" value="UniProtKB-SubCell"/>
</dbReference>
<evidence type="ECO:0000256" key="11">
    <source>
        <dbReference type="ARBA" id="ARBA00022741"/>
    </source>
</evidence>